<reference evidence="2" key="1">
    <citation type="journal article" date="2018" name="PLoS Negl. Trop. Dis.">
        <title>An insight into the salivary gland and fat body transcriptome of Panstrongylus lignarius (Hemiptera: Heteroptera), the main vector of Chagas disease in Peru.</title>
        <authorList>
            <person name="Nevoa J.C."/>
            <person name="Mendes M.T."/>
            <person name="da Silva M.V."/>
            <person name="Soares S.C."/>
            <person name="Oliveira C.J.F."/>
            <person name="Ribeiro J.M.C."/>
        </authorList>
    </citation>
    <scope>NUCLEOTIDE SEQUENCE</scope>
</reference>
<keyword evidence="1" id="KW-0732">Signal</keyword>
<evidence type="ECO:0000256" key="1">
    <source>
        <dbReference type="SAM" id="SignalP"/>
    </source>
</evidence>
<dbReference type="AlphaFoldDB" id="A0A224XVZ5"/>
<accession>A0A224XVZ5</accession>
<dbReference type="EMBL" id="GFTR01002388">
    <property type="protein sequence ID" value="JAW14038.1"/>
    <property type="molecule type" value="Transcribed_RNA"/>
</dbReference>
<proteinExistence type="predicted"/>
<sequence length="141" mass="16154">MKLSLIFPLFVLLALVQNMDARPYPQESSFWSRLWPTSISSTVGGYLSSNDISQESTDLLSQGTQLAHQVLDVVKLCAWITTCIFIWKSGPEGGRLCWRNCKASCQLVPKRREKRSGKELRSRLLFPKYCQSNQFRYKNCA</sequence>
<name>A0A224XVZ5_9HEMI</name>
<protein>
    <submittedName>
        <fullName evidence="2">Putative salivary secreted protein</fullName>
    </submittedName>
</protein>
<feature type="chain" id="PRO_5012804613" evidence="1">
    <location>
        <begin position="22"/>
        <end position="141"/>
    </location>
</feature>
<feature type="signal peptide" evidence="1">
    <location>
        <begin position="1"/>
        <end position="21"/>
    </location>
</feature>
<organism evidence="2">
    <name type="scientific">Panstrongylus lignarius</name>
    <dbReference type="NCBI Taxonomy" id="156445"/>
    <lineage>
        <taxon>Eukaryota</taxon>
        <taxon>Metazoa</taxon>
        <taxon>Ecdysozoa</taxon>
        <taxon>Arthropoda</taxon>
        <taxon>Hexapoda</taxon>
        <taxon>Insecta</taxon>
        <taxon>Pterygota</taxon>
        <taxon>Neoptera</taxon>
        <taxon>Paraneoptera</taxon>
        <taxon>Hemiptera</taxon>
        <taxon>Heteroptera</taxon>
        <taxon>Panheteroptera</taxon>
        <taxon>Cimicomorpha</taxon>
        <taxon>Reduviidae</taxon>
        <taxon>Triatominae</taxon>
        <taxon>Panstrongylus</taxon>
    </lineage>
</organism>
<evidence type="ECO:0000313" key="2">
    <source>
        <dbReference type="EMBL" id="JAW14038.1"/>
    </source>
</evidence>